<accession>A0A9W7G3B2</accession>
<organism evidence="1 2">
    <name type="scientific">Triparma retinervis</name>
    <dbReference type="NCBI Taxonomy" id="2557542"/>
    <lineage>
        <taxon>Eukaryota</taxon>
        <taxon>Sar</taxon>
        <taxon>Stramenopiles</taxon>
        <taxon>Ochrophyta</taxon>
        <taxon>Bolidophyceae</taxon>
        <taxon>Parmales</taxon>
        <taxon>Triparmaceae</taxon>
        <taxon>Triparma</taxon>
    </lineage>
</organism>
<evidence type="ECO:0000313" key="2">
    <source>
        <dbReference type="Proteomes" id="UP001165082"/>
    </source>
</evidence>
<comment type="caution">
    <text evidence="1">The sequence shown here is derived from an EMBL/GenBank/DDBJ whole genome shotgun (WGS) entry which is preliminary data.</text>
</comment>
<dbReference type="Proteomes" id="UP001165082">
    <property type="component" value="Unassembled WGS sequence"/>
</dbReference>
<name>A0A9W7G3B2_9STRA</name>
<reference evidence="1" key="1">
    <citation type="submission" date="2022-07" db="EMBL/GenBank/DDBJ databases">
        <title>Genome analysis of Parmales, a sister group of diatoms, reveals the evolutionary specialization of diatoms from phago-mixotrophs to photoautotrophs.</title>
        <authorList>
            <person name="Ban H."/>
            <person name="Sato S."/>
            <person name="Yoshikawa S."/>
            <person name="Kazumasa Y."/>
            <person name="Nakamura Y."/>
            <person name="Ichinomiya M."/>
            <person name="Saitoh K."/>
            <person name="Sato N."/>
            <person name="Blanc-Mathieu R."/>
            <person name="Endo H."/>
            <person name="Kuwata A."/>
            <person name="Ogata H."/>
        </authorList>
    </citation>
    <scope>NUCLEOTIDE SEQUENCE</scope>
</reference>
<protein>
    <submittedName>
        <fullName evidence="1">Uncharacterized protein</fullName>
    </submittedName>
</protein>
<evidence type="ECO:0000313" key="1">
    <source>
        <dbReference type="EMBL" id="GMI30559.1"/>
    </source>
</evidence>
<proteinExistence type="predicted"/>
<feature type="non-terminal residue" evidence="1">
    <location>
        <position position="202"/>
    </location>
</feature>
<sequence length="202" mass="22928">MAKYSYNNLFNGKRGYEFSFVHQVDESACMMPANCIGVVRTNFFLPGAAFPLATTVVKLDANQKECKQKLYKERREKLNSLFERAKTNFNDLHRFCVNGIHLAYLQLGARQGNYGCVGNNKSGYWTPKKDSNPQEVGKLQADFAAFLQAFLDDWVKSLGCKELSCLLNQERATDFHNTPRFCETATGVMRALELYCGMLSEE</sequence>
<dbReference type="AlphaFoldDB" id="A0A9W7G3B2"/>
<gene>
    <name evidence="1" type="ORF">TrRE_jg5060</name>
</gene>
<keyword evidence="2" id="KW-1185">Reference proteome</keyword>
<dbReference type="EMBL" id="BRXZ01007636">
    <property type="protein sequence ID" value="GMI30559.1"/>
    <property type="molecule type" value="Genomic_DNA"/>
</dbReference>